<dbReference type="OrthoDB" id="157898at2"/>
<dbReference type="SUPFAM" id="SSF50346">
    <property type="entry name" value="PRC-barrel domain"/>
    <property type="match status" value="1"/>
</dbReference>
<evidence type="ECO:0008006" key="3">
    <source>
        <dbReference type="Google" id="ProtNLM"/>
    </source>
</evidence>
<reference evidence="1 2" key="1">
    <citation type="submission" date="2019-01" db="EMBL/GenBank/DDBJ databases">
        <title>Ktedonosporobacter rubrisoli SCAWS-G2.</title>
        <authorList>
            <person name="Huang Y."/>
            <person name="Yan B."/>
        </authorList>
    </citation>
    <scope>NUCLEOTIDE SEQUENCE [LARGE SCALE GENOMIC DNA]</scope>
    <source>
        <strain evidence="1 2">SCAWS-G2</strain>
    </source>
</reference>
<name>A0A4P6JX59_KTERU</name>
<dbReference type="AlphaFoldDB" id="A0A4P6JX59"/>
<dbReference type="Gene3D" id="2.30.30.240">
    <property type="entry name" value="PRC-barrel domain"/>
    <property type="match status" value="1"/>
</dbReference>
<proteinExistence type="predicted"/>
<keyword evidence="2" id="KW-1185">Reference proteome</keyword>
<protein>
    <recommendedName>
        <fullName evidence="3">PRC-barrel domain-containing protein</fullName>
    </recommendedName>
</protein>
<evidence type="ECO:0000313" key="2">
    <source>
        <dbReference type="Proteomes" id="UP000290365"/>
    </source>
</evidence>
<accession>A0A4P6JX59</accession>
<dbReference type="RefSeq" id="WP_129891391.1">
    <property type="nucleotide sequence ID" value="NZ_CP035758.1"/>
</dbReference>
<dbReference type="EMBL" id="CP035758">
    <property type="protein sequence ID" value="QBD80327.1"/>
    <property type="molecule type" value="Genomic_DNA"/>
</dbReference>
<gene>
    <name evidence="1" type="ORF">EPA93_31900</name>
</gene>
<dbReference type="InterPro" id="IPR011033">
    <property type="entry name" value="PRC_barrel-like_sf"/>
</dbReference>
<evidence type="ECO:0000313" key="1">
    <source>
        <dbReference type="EMBL" id="QBD80327.1"/>
    </source>
</evidence>
<dbReference type="KEGG" id="kbs:EPA93_31900"/>
<organism evidence="1 2">
    <name type="scientific">Ktedonosporobacter rubrisoli</name>
    <dbReference type="NCBI Taxonomy" id="2509675"/>
    <lineage>
        <taxon>Bacteria</taxon>
        <taxon>Bacillati</taxon>
        <taxon>Chloroflexota</taxon>
        <taxon>Ktedonobacteria</taxon>
        <taxon>Ktedonobacterales</taxon>
        <taxon>Ktedonosporobacteraceae</taxon>
        <taxon>Ktedonosporobacter</taxon>
    </lineage>
</organism>
<dbReference type="Proteomes" id="UP000290365">
    <property type="component" value="Chromosome"/>
</dbReference>
<sequence>MANSKAARKWSELRNTPVIVPKQGRTLGTVEDFYFKPGTNSVYALCVRMPVLGNRSLPVTAIQTIDAKGISIDSEQMLIKALPPLPTSQNLHGSKVVSDNGTEVGTVDEILLNIDPPVAMRIAGLELAGKTLGHRGQKGFSAEAISGYDDDAVVIHDSIARRLH</sequence>